<evidence type="ECO:0000256" key="3">
    <source>
        <dbReference type="ARBA" id="ARBA00022722"/>
    </source>
</evidence>
<evidence type="ECO:0000259" key="7">
    <source>
        <dbReference type="Pfam" id="PF17917"/>
    </source>
</evidence>
<evidence type="ECO:0000313" key="9">
    <source>
        <dbReference type="Proteomes" id="UP001235939"/>
    </source>
</evidence>
<keyword evidence="6" id="KW-0695">RNA-directed DNA polymerase</keyword>
<keyword evidence="2" id="KW-0548">Nucleotidyltransferase</keyword>
<sequence>MRIVSQLSEKAEEHIVACASRTLSDTERKYSIVEEGALAVCEFVKGLGDGSEVGSSLSWLTSHQDYDGGVELIELINQDIFAIMRPFILPSDDDQRELTDLVGPFIDAEIGFRFAITLHLNSLKYSVRTRLPVK</sequence>
<keyword evidence="4" id="KW-0255">Endonuclease</keyword>
<dbReference type="Proteomes" id="UP001235939">
    <property type="component" value="Chromosome 13"/>
</dbReference>
<keyword evidence="9" id="KW-1185">Reference proteome</keyword>
<evidence type="ECO:0000256" key="1">
    <source>
        <dbReference type="ARBA" id="ARBA00022679"/>
    </source>
</evidence>
<keyword evidence="5" id="KW-0378">Hydrolase</keyword>
<name>A0ABY6L484_9ARAC</name>
<evidence type="ECO:0000256" key="2">
    <source>
        <dbReference type="ARBA" id="ARBA00022695"/>
    </source>
</evidence>
<proteinExistence type="predicted"/>
<protein>
    <recommendedName>
        <fullName evidence="7">Reverse transcriptase RNase H-like domain-containing protein</fullName>
    </recommendedName>
</protein>
<dbReference type="InterPro" id="IPR041373">
    <property type="entry name" value="RT_RNaseH"/>
</dbReference>
<evidence type="ECO:0000256" key="6">
    <source>
        <dbReference type="ARBA" id="ARBA00022918"/>
    </source>
</evidence>
<evidence type="ECO:0000313" key="8">
    <source>
        <dbReference type="EMBL" id="UYV75803.1"/>
    </source>
</evidence>
<accession>A0ABY6L484</accession>
<reference evidence="8 9" key="1">
    <citation type="submission" date="2022-01" db="EMBL/GenBank/DDBJ databases">
        <title>A chromosomal length assembly of Cordylochernes scorpioides.</title>
        <authorList>
            <person name="Zeh D."/>
            <person name="Zeh J."/>
        </authorList>
    </citation>
    <scope>NUCLEOTIDE SEQUENCE [LARGE SCALE GENOMIC DNA]</scope>
    <source>
        <strain evidence="8">IN4F17</strain>
        <tissue evidence="8">Whole Body</tissue>
    </source>
</reference>
<dbReference type="EMBL" id="CP092875">
    <property type="protein sequence ID" value="UYV75803.1"/>
    <property type="molecule type" value="Genomic_DNA"/>
</dbReference>
<keyword evidence="1" id="KW-0808">Transferase</keyword>
<dbReference type="Pfam" id="PF17917">
    <property type="entry name" value="RT_RNaseH"/>
    <property type="match status" value="1"/>
</dbReference>
<gene>
    <name evidence="8" type="ORF">LAZ67_13001405</name>
</gene>
<evidence type="ECO:0000256" key="4">
    <source>
        <dbReference type="ARBA" id="ARBA00022759"/>
    </source>
</evidence>
<evidence type="ECO:0000256" key="5">
    <source>
        <dbReference type="ARBA" id="ARBA00022801"/>
    </source>
</evidence>
<organism evidence="8 9">
    <name type="scientific">Cordylochernes scorpioides</name>
    <dbReference type="NCBI Taxonomy" id="51811"/>
    <lineage>
        <taxon>Eukaryota</taxon>
        <taxon>Metazoa</taxon>
        <taxon>Ecdysozoa</taxon>
        <taxon>Arthropoda</taxon>
        <taxon>Chelicerata</taxon>
        <taxon>Arachnida</taxon>
        <taxon>Pseudoscorpiones</taxon>
        <taxon>Cheliferoidea</taxon>
        <taxon>Chernetidae</taxon>
        <taxon>Cordylochernes</taxon>
    </lineage>
</organism>
<feature type="domain" description="Reverse transcriptase RNase H-like" evidence="7">
    <location>
        <begin position="3"/>
        <end position="46"/>
    </location>
</feature>
<keyword evidence="3" id="KW-0540">Nuclease</keyword>